<sequence>MDEVRFGPELLDRLLAHLVERVPGCDGAGVSTNSRSLRAIGTAVDRDPEQWRRGDGPVVAAATGEETLVEALPDGVSWITAVPGSWTEEGPSVLSVYTDHEPKEDDLRVIDQVEPLLATATAVIEFCADEVLRADQMVEMVQNRRLIEQAKGLVMGRLRCDSGAAFRALVRSSQHFNVKLRDLSAALVEVVGGAPVGDQEPDTGPTTVPPPAAVQAARMTWQALGRDG</sequence>
<dbReference type="Pfam" id="PF03861">
    <property type="entry name" value="ANTAR"/>
    <property type="match status" value="1"/>
</dbReference>
<feature type="domain" description="ANTAR" evidence="1">
    <location>
        <begin position="127"/>
        <end position="188"/>
    </location>
</feature>
<dbReference type="Gene3D" id="1.10.10.10">
    <property type="entry name" value="Winged helix-like DNA-binding domain superfamily/Winged helix DNA-binding domain"/>
    <property type="match status" value="1"/>
</dbReference>
<dbReference type="InterPro" id="IPR036388">
    <property type="entry name" value="WH-like_DNA-bd_sf"/>
</dbReference>
<dbReference type="InterPro" id="IPR005561">
    <property type="entry name" value="ANTAR"/>
</dbReference>
<dbReference type="RefSeq" id="WP_184858403.1">
    <property type="nucleotide sequence ID" value="NZ_BAAAWY010000002.1"/>
</dbReference>
<gene>
    <name evidence="2" type="ORF">BJ998_000697</name>
</gene>
<name>A0A7W9KBJ5_9PSEU</name>
<dbReference type="GO" id="GO:0003723">
    <property type="term" value="F:RNA binding"/>
    <property type="evidence" value="ECO:0007669"/>
    <property type="project" value="InterPro"/>
</dbReference>
<keyword evidence="3" id="KW-1185">Reference proteome</keyword>
<protein>
    <recommendedName>
        <fullName evidence="1">ANTAR domain-containing protein</fullName>
    </recommendedName>
</protein>
<dbReference type="AlphaFoldDB" id="A0A7W9KBJ5"/>
<evidence type="ECO:0000313" key="2">
    <source>
        <dbReference type="EMBL" id="MBB5889501.1"/>
    </source>
</evidence>
<dbReference type="EMBL" id="JACHIR010000001">
    <property type="protein sequence ID" value="MBB5889501.1"/>
    <property type="molecule type" value="Genomic_DNA"/>
</dbReference>
<evidence type="ECO:0000313" key="3">
    <source>
        <dbReference type="Proteomes" id="UP000585638"/>
    </source>
</evidence>
<dbReference type="SUPFAM" id="SSF52172">
    <property type="entry name" value="CheY-like"/>
    <property type="match status" value="1"/>
</dbReference>
<dbReference type="PROSITE" id="PS50921">
    <property type="entry name" value="ANTAR"/>
    <property type="match status" value="1"/>
</dbReference>
<dbReference type="Proteomes" id="UP000585638">
    <property type="component" value="Unassembled WGS sequence"/>
</dbReference>
<evidence type="ECO:0000259" key="1">
    <source>
        <dbReference type="PROSITE" id="PS50921"/>
    </source>
</evidence>
<dbReference type="SMART" id="SM01012">
    <property type="entry name" value="ANTAR"/>
    <property type="match status" value="1"/>
</dbReference>
<reference evidence="2 3" key="1">
    <citation type="submission" date="2020-08" db="EMBL/GenBank/DDBJ databases">
        <title>Sequencing the genomes of 1000 actinobacteria strains.</title>
        <authorList>
            <person name="Klenk H.-P."/>
        </authorList>
    </citation>
    <scope>NUCLEOTIDE SEQUENCE [LARGE SCALE GENOMIC DNA]</scope>
    <source>
        <strain evidence="2 3">DSM 43851</strain>
    </source>
</reference>
<comment type="caution">
    <text evidence="2">The sequence shown here is derived from an EMBL/GenBank/DDBJ whole genome shotgun (WGS) entry which is preliminary data.</text>
</comment>
<dbReference type="InterPro" id="IPR011006">
    <property type="entry name" value="CheY-like_superfamily"/>
</dbReference>
<organism evidence="2 3">
    <name type="scientific">Kutzneria kofuensis</name>
    <dbReference type="NCBI Taxonomy" id="103725"/>
    <lineage>
        <taxon>Bacteria</taxon>
        <taxon>Bacillati</taxon>
        <taxon>Actinomycetota</taxon>
        <taxon>Actinomycetes</taxon>
        <taxon>Pseudonocardiales</taxon>
        <taxon>Pseudonocardiaceae</taxon>
        <taxon>Kutzneria</taxon>
    </lineage>
</organism>
<proteinExistence type="predicted"/>
<accession>A0A7W9KBJ5</accession>